<keyword evidence="1 6" id="KW-0645">Protease</keyword>
<dbReference type="EMBL" id="CP093547">
    <property type="protein sequence ID" value="UNP29510.1"/>
    <property type="molecule type" value="Genomic_DNA"/>
</dbReference>
<dbReference type="PANTHER" id="PTHR39540">
    <property type="match status" value="1"/>
</dbReference>
<feature type="binding site" evidence="6">
    <location>
        <position position="340"/>
    </location>
    <ligand>
        <name>Zn(2+)</name>
        <dbReference type="ChEBI" id="CHEBI:29105"/>
        <note>catalytic</note>
    </ligand>
</feature>
<protein>
    <submittedName>
        <fullName evidence="10">M66 family metalloprotease</fullName>
    </submittedName>
</protein>
<evidence type="ECO:0000256" key="2">
    <source>
        <dbReference type="ARBA" id="ARBA00022723"/>
    </source>
</evidence>
<keyword evidence="5 6" id="KW-0482">Metalloprotease</keyword>
<organism evidence="10 11">
    <name type="scientific">Lysobacter gummosus</name>
    <dbReference type="NCBI Taxonomy" id="262324"/>
    <lineage>
        <taxon>Bacteria</taxon>
        <taxon>Pseudomonadati</taxon>
        <taxon>Pseudomonadota</taxon>
        <taxon>Gammaproteobacteria</taxon>
        <taxon>Lysobacterales</taxon>
        <taxon>Lysobacteraceae</taxon>
        <taxon>Lysobacter</taxon>
    </lineage>
</organism>
<keyword evidence="11" id="KW-1185">Reference proteome</keyword>
<evidence type="ECO:0000256" key="1">
    <source>
        <dbReference type="ARBA" id="ARBA00022670"/>
    </source>
</evidence>
<dbReference type="SUPFAM" id="SSF55486">
    <property type="entry name" value="Metalloproteases ('zincins'), catalytic domain"/>
    <property type="match status" value="1"/>
</dbReference>
<keyword evidence="2 6" id="KW-0479">Metal-binding</keyword>
<accession>A0ABY3XEB1</accession>
<keyword evidence="3 6" id="KW-0378">Hydrolase</keyword>
<evidence type="ECO:0000256" key="8">
    <source>
        <dbReference type="SAM" id="SignalP"/>
    </source>
</evidence>
<evidence type="ECO:0000259" key="9">
    <source>
        <dbReference type="PROSITE" id="PS51694"/>
    </source>
</evidence>
<feature type="region of interest" description="Disordered" evidence="7">
    <location>
        <begin position="24"/>
        <end position="66"/>
    </location>
</feature>
<feature type="active site" evidence="6">
    <location>
        <position position="341"/>
    </location>
</feature>
<dbReference type="InterPro" id="IPR019503">
    <property type="entry name" value="Peptidase_M66_dom"/>
</dbReference>
<gene>
    <name evidence="10" type="ORF">MOV92_24115</name>
</gene>
<dbReference type="GO" id="GO:0008237">
    <property type="term" value="F:metallopeptidase activity"/>
    <property type="evidence" value="ECO:0007669"/>
    <property type="project" value="UniProtKB-KW"/>
</dbReference>
<feature type="signal peptide" evidence="8">
    <location>
        <begin position="1"/>
        <end position="20"/>
    </location>
</feature>
<keyword evidence="8" id="KW-0732">Signal</keyword>
<sequence length="737" mass="76833">MRIPRFAAAALGISITLALGACGGGGKKHAATSSTPTPSPNTSPTPPPGSPTTTPPTAPPQPPADLPLLEIGELQLAQTHVLPEAGLSWSLSAATENLHAVGGRETLALLSLSATNTGNPQLEAWANGVQLGALALSSSIPATEAGGPAYATGRYSATLPAAWLVPGLQLRARADNYRAGGFRAPAIGADSPVLLRVLPLYLFGANESNSVPLATTAAPDAATVDEIFAKWPVASVVAQNHPAQRVVWPTLSIAPSGTRPAYLARSRSDEQAGFQILSAALDILGDLLGANGEAPGPVQYYSPLIAFDAAGKVVGVGGGLGSVGGDTGTGDYAYKGIFIHEQGHAMGLPHQNDAYLAGKYPYVGGSLAGSAWGYDSTRKQFLAPFVPTTATRYNGCAGDTFNGSPRQLDAQGRCVKQDPMASGSGDQASGYRFATFADYSTAMMQRHLEGTTTIDSKGAHVYTGGSIVADASFPGGYKRWDGIDRRWVNVAPTTLSKGLHGFDLGLPEQRDVPVQAIAIAYSYAGTAEVSQIYPPMGFRGNLRRYIDPTDAAQRASIVPGAGAYSSFCQNNGCDYTLRATYADGSTRHVLLQKGFRAWFGATAAVPAEASNPNSKSSFRTWVVNVPADKPLARIELLDTPKAWEGFPANPTVLLSRQVPMVSMLAAQADANDAACVELATVVMPRSAAPEPRCASTPRPSALPATPAAAPPAHVPAAPQRPRVDQVLRAWFDGMFRR</sequence>
<evidence type="ECO:0000256" key="3">
    <source>
        <dbReference type="ARBA" id="ARBA00022801"/>
    </source>
</evidence>
<dbReference type="PROSITE" id="PS51257">
    <property type="entry name" value="PROKAR_LIPOPROTEIN"/>
    <property type="match status" value="1"/>
</dbReference>
<feature type="region of interest" description="Disordered" evidence="7">
    <location>
        <begin position="686"/>
        <end position="719"/>
    </location>
</feature>
<evidence type="ECO:0000256" key="5">
    <source>
        <dbReference type="ARBA" id="ARBA00023049"/>
    </source>
</evidence>
<feature type="compositionally biased region" description="Pro residues" evidence="7">
    <location>
        <begin position="37"/>
        <end position="65"/>
    </location>
</feature>
<evidence type="ECO:0000256" key="7">
    <source>
        <dbReference type="SAM" id="MobiDB-lite"/>
    </source>
</evidence>
<feature type="compositionally biased region" description="Low complexity" evidence="7">
    <location>
        <begin position="694"/>
        <end position="707"/>
    </location>
</feature>
<feature type="binding site" evidence="6">
    <location>
        <position position="350"/>
    </location>
    <ligand>
        <name>Zn(2+)</name>
        <dbReference type="ChEBI" id="CHEBI:29105"/>
        <note>catalytic</note>
    </ligand>
</feature>
<dbReference type="PROSITE" id="PS51694">
    <property type="entry name" value="PEPTIDASE_M66"/>
    <property type="match status" value="1"/>
</dbReference>
<name>A0ABY3XEB1_9GAMM</name>
<dbReference type="InterPro" id="IPR051256">
    <property type="entry name" value="Dictomallein"/>
</dbReference>
<evidence type="ECO:0000256" key="6">
    <source>
        <dbReference type="PROSITE-ProRule" id="PRU01031"/>
    </source>
</evidence>
<evidence type="ECO:0000313" key="10">
    <source>
        <dbReference type="EMBL" id="UNP29510.1"/>
    </source>
</evidence>
<comment type="cofactor">
    <cofactor evidence="6">
        <name>Zn(2+)</name>
        <dbReference type="ChEBI" id="CHEBI:29105"/>
    </cofactor>
    <text evidence="6">Binds 1 zinc ion per subunit.</text>
</comment>
<dbReference type="PANTHER" id="PTHR39540:SF1">
    <property type="entry name" value="DICTOMALLEIN-1-RELATED"/>
    <property type="match status" value="1"/>
</dbReference>
<feature type="domain" description="Peptidase M66" evidence="9">
    <location>
        <begin position="185"/>
        <end position="454"/>
    </location>
</feature>
<proteinExistence type="predicted"/>
<dbReference type="Proteomes" id="UP000829194">
    <property type="component" value="Chromosome"/>
</dbReference>
<feature type="binding site" evidence="6">
    <location>
        <position position="344"/>
    </location>
    <ligand>
        <name>Zn(2+)</name>
        <dbReference type="ChEBI" id="CHEBI:29105"/>
        <note>catalytic</note>
    </ligand>
</feature>
<reference evidence="10 11" key="1">
    <citation type="submission" date="2022-03" db="EMBL/GenBank/DDBJ databases">
        <title>Complete genome sequence of Lysobacter capsici VKM B-2533 and Lysobacter gummosus 10.1.1, promising sources of lytic agents.</title>
        <authorList>
            <person name="Tarlachkov S.V."/>
            <person name="Kudryakova I.V."/>
            <person name="Afoshin A.S."/>
            <person name="Leontyevskaya E.A."/>
            <person name="Leontyevskaya N.V."/>
        </authorList>
    </citation>
    <scope>NUCLEOTIDE SEQUENCE [LARGE SCALE GENOMIC DNA]</scope>
    <source>
        <strain evidence="10 11">10.1.1</strain>
    </source>
</reference>
<keyword evidence="4 6" id="KW-0862">Zinc</keyword>
<feature type="chain" id="PRO_5045070829" evidence="8">
    <location>
        <begin position="21"/>
        <end position="737"/>
    </location>
</feature>
<evidence type="ECO:0000313" key="11">
    <source>
        <dbReference type="Proteomes" id="UP000829194"/>
    </source>
</evidence>
<dbReference type="RefSeq" id="WP_083512955.1">
    <property type="nucleotide sequence ID" value="NZ_CP011131.1"/>
</dbReference>
<dbReference type="Pfam" id="PF10462">
    <property type="entry name" value="Peptidase_M66"/>
    <property type="match status" value="1"/>
</dbReference>
<evidence type="ECO:0000256" key="4">
    <source>
        <dbReference type="ARBA" id="ARBA00022833"/>
    </source>
</evidence>